<dbReference type="Proteomes" id="UP000323866">
    <property type="component" value="Unassembled WGS sequence"/>
</dbReference>
<dbReference type="EMBL" id="VKKZ01000020">
    <property type="protein sequence ID" value="KAA6434478.1"/>
    <property type="molecule type" value="Genomic_DNA"/>
</dbReference>
<reference evidence="2 4" key="3">
    <citation type="submission" date="2024-08" db="EMBL/GenBank/DDBJ databases">
        <authorList>
            <person name="Wei W."/>
        </authorList>
    </citation>
    <scope>NUCLEOTIDE SEQUENCE [LARGE SCALE GENOMIC DNA]</scope>
    <source>
        <strain evidence="2 4">XU2</strain>
    </source>
</reference>
<proteinExistence type="predicted"/>
<dbReference type="Proteomes" id="UP001570846">
    <property type="component" value="Unassembled WGS sequence"/>
</dbReference>
<dbReference type="AlphaFoldDB" id="A0A5M8QGY3"/>
<keyword evidence="4" id="KW-1185">Reference proteome</keyword>
<reference evidence="1 3" key="1">
    <citation type="submission" date="2019-07" db="EMBL/GenBank/DDBJ databases">
        <authorList>
            <person name="Qu J.-H."/>
        </authorList>
    </citation>
    <scope>NUCLEOTIDE SEQUENCE [LARGE SCALE GENOMIC DNA]</scope>
    <source>
        <strain evidence="1 3">MDT1-10-3</strain>
    </source>
</reference>
<evidence type="ECO:0000313" key="1">
    <source>
        <dbReference type="EMBL" id="KAA6434478.1"/>
    </source>
</evidence>
<dbReference type="EMBL" id="JBGOGF010000002">
    <property type="protein sequence ID" value="MFA1770393.1"/>
    <property type="molecule type" value="Genomic_DNA"/>
</dbReference>
<organism evidence="1 3">
    <name type="scientific">Rufibacter glacialis</name>
    <dbReference type="NCBI Taxonomy" id="1259555"/>
    <lineage>
        <taxon>Bacteria</taxon>
        <taxon>Pseudomonadati</taxon>
        <taxon>Bacteroidota</taxon>
        <taxon>Cytophagia</taxon>
        <taxon>Cytophagales</taxon>
        <taxon>Hymenobacteraceae</taxon>
        <taxon>Rufibacter</taxon>
    </lineage>
</organism>
<reference evidence="1 3" key="2">
    <citation type="submission" date="2019-09" db="EMBL/GenBank/DDBJ databases">
        <title>A bacterium isolated from glacier soil.</title>
        <authorList>
            <person name="Liu Q."/>
        </authorList>
    </citation>
    <scope>NUCLEOTIDE SEQUENCE [LARGE SCALE GENOMIC DNA]</scope>
    <source>
        <strain evidence="1 3">MDT1-10-3</strain>
    </source>
</reference>
<protein>
    <submittedName>
        <fullName evidence="1">Uncharacterized protein</fullName>
    </submittedName>
</protein>
<evidence type="ECO:0000313" key="3">
    <source>
        <dbReference type="Proteomes" id="UP000323866"/>
    </source>
</evidence>
<name>A0A5M8QGY3_9BACT</name>
<sequence>MPTEIKEILIDVRNSFRFLFQYQKRVLDLVSYIGSSYGFRYSGGFTKFSGPTPRNGKGSLSNWAWDWLPFYFYEFYFGKLNIGQHEIAFSVFILNDTGFFAANELSKTSKTKVSSFESAENSDTKLIFVAGKNLWEPWGNNWNTSDFVLKNSGIKLKDENSIMIFKSYNLEEFINEDSALIRLKDFESHCAQNNIQLTIIKRNFDK</sequence>
<dbReference type="RefSeq" id="WP_149098421.1">
    <property type="nucleotide sequence ID" value="NZ_BMMG01000003.1"/>
</dbReference>
<accession>A0A5M8QGY3</accession>
<evidence type="ECO:0000313" key="2">
    <source>
        <dbReference type="EMBL" id="MFA1770393.1"/>
    </source>
</evidence>
<gene>
    <name evidence="2" type="ORF">ACD591_03755</name>
    <name evidence="1" type="ORF">FOE74_09825</name>
</gene>
<evidence type="ECO:0000313" key="4">
    <source>
        <dbReference type="Proteomes" id="UP001570846"/>
    </source>
</evidence>
<comment type="caution">
    <text evidence="1">The sequence shown here is derived from an EMBL/GenBank/DDBJ whole genome shotgun (WGS) entry which is preliminary data.</text>
</comment>
<dbReference type="OrthoDB" id="1452526at2"/>